<comment type="similarity">
    <text evidence="4 11">Belongs to the transaldolase family. Type 2 subfamily.</text>
</comment>
<evidence type="ECO:0000256" key="11">
    <source>
        <dbReference type="HAMAP-Rule" id="MF_00493"/>
    </source>
</evidence>
<evidence type="ECO:0000256" key="5">
    <source>
        <dbReference type="ARBA" id="ARBA00013151"/>
    </source>
</evidence>
<comment type="catalytic activity">
    <reaction evidence="10 11">
        <text>D-sedoheptulose 7-phosphate + D-glyceraldehyde 3-phosphate = D-erythrose 4-phosphate + beta-D-fructose 6-phosphate</text>
        <dbReference type="Rhea" id="RHEA:17053"/>
        <dbReference type="ChEBI" id="CHEBI:16897"/>
        <dbReference type="ChEBI" id="CHEBI:57483"/>
        <dbReference type="ChEBI" id="CHEBI:57634"/>
        <dbReference type="ChEBI" id="CHEBI:59776"/>
        <dbReference type="EC" id="2.2.1.2"/>
    </reaction>
</comment>
<dbReference type="EMBL" id="CP089291">
    <property type="protein sequence ID" value="UOF90421.1"/>
    <property type="molecule type" value="Genomic_DNA"/>
</dbReference>
<dbReference type="PIRSF" id="PIRSF036915">
    <property type="entry name" value="Trnald_Bac_Plnt"/>
    <property type="match status" value="1"/>
</dbReference>
<evidence type="ECO:0000256" key="4">
    <source>
        <dbReference type="ARBA" id="ARBA00008426"/>
    </source>
</evidence>
<dbReference type="Pfam" id="PF00923">
    <property type="entry name" value="TAL_FSA"/>
    <property type="match status" value="1"/>
</dbReference>
<dbReference type="Gene3D" id="3.20.20.70">
    <property type="entry name" value="Aldolase class I"/>
    <property type="match status" value="1"/>
</dbReference>
<feature type="active site" description="Schiff-base intermediate with substrate" evidence="11">
    <location>
        <position position="138"/>
    </location>
</feature>
<gene>
    <name evidence="11 12" type="primary">tal</name>
    <name evidence="12" type="ORF">LSG31_21620</name>
</gene>
<evidence type="ECO:0000256" key="6">
    <source>
        <dbReference type="ARBA" id="ARBA00022490"/>
    </source>
</evidence>
<evidence type="ECO:0000256" key="1">
    <source>
        <dbReference type="ARBA" id="ARBA00003518"/>
    </source>
</evidence>
<proteinExistence type="inferred from homology"/>
<dbReference type="RefSeq" id="WP_347437116.1">
    <property type="nucleotide sequence ID" value="NZ_CP089291.1"/>
</dbReference>
<dbReference type="Proteomes" id="UP000830167">
    <property type="component" value="Chromosome"/>
</dbReference>
<keyword evidence="8 11" id="KW-0570">Pentose shunt</keyword>
<evidence type="ECO:0000256" key="10">
    <source>
        <dbReference type="ARBA" id="ARBA00048810"/>
    </source>
</evidence>
<dbReference type="NCBIfam" id="NF002881">
    <property type="entry name" value="PRK03343.1"/>
    <property type="match status" value="1"/>
</dbReference>
<evidence type="ECO:0000313" key="12">
    <source>
        <dbReference type="EMBL" id="UOF90421.1"/>
    </source>
</evidence>
<comment type="function">
    <text evidence="1 11">Transaldolase is important for the balance of metabolites in the pentose-phosphate pathway.</text>
</comment>
<evidence type="ECO:0000256" key="8">
    <source>
        <dbReference type="ARBA" id="ARBA00023126"/>
    </source>
</evidence>
<keyword evidence="6 11" id="KW-0963">Cytoplasm</keyword>
<dbReference type="HAMAP" id="MF_00493">
    <property type="entry name" value="Transaldolase_2"/>
    <property type="match status" value="1"/>
</dbReference>
<evidence type="ECO:0000313" key="13">
    <source>
        <dbReference type="Proteomes" id="UP000830167"/>
    </source>
</evidence>
<evidence type="ECO:0000256" key="9">
    <source>
        <dbReference type="ARBA" id="ARBA00023270"/>
    </source>
</evidence>
<evidence type="ECO:0000256" key="2">
    <source>
        <dbReference type="ARBA" id="ARBA00004496"/>
    </source>
</evidence>
<dbReference type="PANTHER" id="PTHR10683:SF31">
    <property type="entry name" value="TRANSALDOLASE"/>
    <property type="match status" value="1"/>
</dbReference>
<dbReference type="NCBIfam" id="TIGR00876">
    <property type="entry name" value="tal_mycobact"/>
    <property type="match status" value="1"/>
</dbReference>
<dbReference type="InterPro" id="IPR004732">
    <property type="entry name" value="Transaldolase_2"/>
</dbReference>
<protein>
    <recommendedName>
        <fullName evidence="5 11">Transaldolase</fullName>
        <ecNumber evidence="5 11">2.2.1.2</ecNumber>
    </recommendedName>
</protein>
<dbReference type="InterPro" id="IPR001585">
    <property type="entry name" value="TAL/FSA"/>
</dbReference>
<evidence type="ECO:0000256" key="3">
    <source>
        <dbReference type="ARBA" id="ARBA00004857"/>
    </source>
</evidence>
<keyword evidence="9 11" id="KW-0704">Schiff base</keyword>
<dbReference type="InterPro" id="IPR013785">
    <property type="entry name" value="Aldolase_TIM"/>
</dbReference>
<reference evidence="12" key="1">
    <citation type="submission" date="2021-12" db="EMBL/GenBank/DDBJ databases">
        <title>Alicyclobacillaceae gen. nov., sp. nov., isolated from chalcocite enrichment system.</title>
        <authorList>
            <person name="Jiang Z."/>
        </authorList>
    </citation>
    <scope>NUCLEOTIDE SEQUENCE</scope>
    <source>
        <strain evidence="12">MYW30-H2</strain>
    </source>
</reference>
<dbReference type="GO" id="GO:0004801">
    <property type="term" value="F:transaldolase activity"/>
    <property type="evidence" value="ECO:0007669"/>
    <property type="project" value="UniProtKB-EC"/>
</dbReference>
<dbReference type="EC" id="2.2.1.2" evidence="5 11"/>
<dbReference type="PROSITE" id="PS00958">
    <property type="entry name" value="TRANSALDOLASE_2"/>
    <property type="match status" value="1"/>
</dbReference>
<comment type="subcellular location">
    <subcellularLocation>
        <location evidence="2 11">Cytoplasm</location>
    </subcellularLocation>
</comment>
<evidence type="ECO:0000256" key="7">
    <source>
        <dbReference type="ARBA" id="ARBA00022679"/>
    </source>
</evidence>
<dbReference type="SUPFAM" id="SSF51569">
    <property type="entry name" value="Aldolase"/>
    <property type="match status" value="1"/>
</dbReference>
<dbReference type="PROSITE" id="PS01054">
    <property type="entry name" value="TRANSALDOLASE_1"/>
    <property type="match status" value="1"/>
</dbReference>
<dbReference type="CDD" id="cd00955">
    <property type="entry name" value="Transaldolase_like"/>
    <property type="match status" value="1"/>
</dbReference>
<dbReference type="InterPro" id="IPR018225">
    <property type="entry name" value="Transaldolase_AS"/>
</dbReference>
<accession>A0ABY4CLR5</accession>
<keyword evidence="7 11" id="KW-0808">Transferase</keyword>
<comment type="pathway">
    <text evidence="3 11">Carbohydrate degradation; pentose phosphate pathway; D-glyceraldehyde 3-phosphate and beta-D-fructose 6-phosphate from D-ribose 5-phosphate and D-xylulose 5-phosphate (non-oxidative stage): step 2/3.</text>
</comment>
<keyword evidence="13" id="KW-1185">Reference proteome</keyword>
<organism evidence="12 13">
    <name type="scientific">Fodinisporobacter ferrooxydans</name>
    <dbReference type="NCBI Taxonomy" id="2901836"/>
    <lineage>
        <taxon>Bacteria</taxon>
        <taxon>Bacillati</taxon>
        <taxon>Bacillota</taxon>
        <taxon>Bacilli</taxon>
        <taxon>Bacillales</taxon>
        <taxon>Alicyclobacillaceae</taxon>
        <taxon>Fodinisporobacter</taxon>
    </lineage>
</organism>
<name>A0ABY4CLR5_9BACL</name>
<sequence>MNPIQQLNQFGQSVWYDNVQRDLIDSGEMQKLIELGVTGVTSNPTILERAITSSTAYDKDILRAVNDGKTLNDIYDSLVFDDIQRVADLLLPVYQNSFGADGYVSIEVPPTLAANTEETIKEGQRIFSALNRPNIMIKVPATPEGIPAIRTLISKGINVNVTLIFSVSEYEKVIEAYLLGLEDRLARGESVKVASVASFFISRVDSSVDPAIDELQLDPAFLGKAAIANAKLAYRLFQEQFTSERFNRLKVSGAFVQRPLWASTSTKNPNYPELLYVSPLVGPDSVNTMPPKTLEAVLSKGNFCSTLEEGISEAKQILTILEQNGISISKVTDKLLNEGVTLFEESFENLMGNLKSKAESIRSSRTFA</sequence>
<dbReference type="PANTHER" id="PTHR10683">
    <property type="entry name" value="TRANSALDOLASE"/>
    <property type="match status" value="1"/>
</dbReference>